<gene>
    <name evidence="7" type="ORF">NUH29_10020</name>
</gene>
<dbReference type="SUPFAM" id="SSF53850">
    <property type="entry name" value="Periplasmic binding protein-like II"/>
    <property type="match status" value="1"/>
</dbReference>
<feature type="chain" id="PRO_5046231721" evidence="6">
    <location>
        <begin position="23"/>
        <end position="417"/>
    </location>
</feature>
<comment type="caution">
    <text evidence="7">The sequence shown here is derived from an EMBL/GenBank/DDBJ whole genome shotgun (WGS) entry which is preliminary data.</text>
</comment>
<keyword evidence="4" id="KW-0564">Palmitate</keyword>
<evidence type="ECO:0000313" key="7">
    <source>
        <dbReference type="EMBL" id="MCS0499885.1"/>
    </source>
</evidence>
<protein>
    <submittedName>
        <fullName evidence="7">ABC transporter substrate-binding protein</fullName>
    </submittedName>
</protein>
<feature type="signal peptide" evidence="6">
    <location>
        <begin position="1"/>
        <end position="22"/>
    </location>
</feature>
<keyword evidence="8" id="KW-1185">Reference proteome</keyword>
<dbReference type="EMBL" id="JANTHX010000007">
    <property type="protein sequence ID" value="MCS0499885.1"/>
    <property type="molecule type" value="Genomic_DNA"/>
</dbReference>
<evidence type="ECO:0000256" key="5">
    <source>
        <dbReference type="ARBA" id="ARBA00023288"/>
    </source>
</evidence>
<dbReference type="InterPro" id="IPR006059">
    <property type="entry name" value="SBP"/>
</dbReference>
<dbReference type="PROSITE" id="PS51257">
    <property type="entry name" value="PROKAR_LIPOPROTEIN"/>
    <property type="match status" value="1"/>
</dbReference>
<reference evidence="7 8" key="1">
    <citation type="submission" date="2022-08" db="EMBL/GenBank/DDBJ databases">
        <authorList>
            <person name="Li F."/>
        </authorList>
    </citation>
    <scope>NUCLEOTIDE SEQUENCE [LARGE SCALE GENOMIC DNA]</scope>
    <source>
        <strain evidence="7 8">10F1B-8-1</strain>
    </source>
</reference>
<dbReference type="RefSeq" id="WP_258798968.1">
    <property type="nucleotide sequence ID" value="NZ_JANTHX010000007.1"/>
</dbReference>
<keyword evidence="2 6" id="KW-0732">Signal</keyword>
<dbReference type="PANTHER" id="PTHR43649">
    <property type="entry name" value="ARABINOSE-BINDING PROTEIN-RELATED"/>
    <property type="match status" value="1"/>
</dbReference>
<evidence type="ECO:0000256" key="4">
    <source>
        <dbReference type="ARBA" id="ARBA00023139"/>
    </source>
</evidence>
<dbReference type="Pfam" id="PF01547">
    <property type="entry name" value="SBP_bac_1"/>
    <property type="match status" value="1"/>
</dbReference>
<keyword evidence="5" id="KW-0449">Lipoprotein</keyword>
<organism evidence="7 8">
    <name type="scientific">Protaetiibacter mangrovi</name>
    <dbReference type="NCBI Taxonomy" id="2970926"/>
    <lineage>
        <taxon>Bacteria</taxon>
        <taxon>Bacillati</taxon>
        <taxon>Actinomycetota</taxon>
        <taxon>Actinomycetes</taxon>
        <taxon>Micrococcales</taxon>
        <taxon>Microbacteriaceae</taxon>
        <taxon>Protaetiibacter</taxon>
    </lineage>
</organism>
<evidence type="ECO:0000256" key="1">
    <source>
        <dbReference type="ARBA" id="ARBA00022475"/>
    </source>
</evidence>
<evidence type="ECO:0000256" key="2">
    <source>
        <dbReference type="ARBA" id="ARBA00022729"/>
    </source>
</evidence>
<dbReference type="Gene3D" id="3.40.190.10">
    <property type="entry name" value="Periplasmic binding protein-like II"/>
    <property type="match status" value="2"/>
</dbReference>
<evidence type="ECO:0000313" key="8">
    <source>
        <dbReference type="Proteomes" id="UP001205337"/>
    </source>
</evidence>
<dbReference type="PANTHER" id="PTHR43649:SF33">
    <property type="entry name" value="POLYGALACTURONAN_RHAMNOGALACTURONAN-BINDING PROTEIN YTCQ"/>
    <property type="match status" value="1"/>
</dbReference>
<evidence type="ECO:0000256" key="6">
    <source>
        <dbReference type="SAM" id="SignalP"/>
    </source>
</evidence>
<dbReference type="Proteomes" id="UP001205337">
    <property type="component" value="Unassembled WGS sequence"/>
</dbReference>
<proteinExistence type="predicted"/>
<name>A0ABT1ZH13_9MICO</name>
<dbReference type="InterPro" id="IPR050490">
    <property type="entry name" value="Bact_solute-bd_prot1"/>
</dbReference>
<keyword evidence="3" id="KW-0472">Membrane</keyword>
<accession>A0ABT1ZH13</accession>
<keyword evidence="1" id="KW-1003">Cell membrane</keyword>
<evidence type="ECO:0000256" key="3">
    <source>
        <dbReference type="ARBA" id="ARBA00023136"/>
    </source>
</evidence>
<sequence length="417" mass="44887">MRRIALAAVLAAGIAVTASGCASTGDGGDENVLTVVSWKSEDTNDADMKTINDLFRKEHPEIKLEYTWVDNPDWLTYNNPRFAAGTAADVLMLDRVKMIAFASQGFLADLSDQPWVDRQMDDLTPFNQYDGKTYQFNAENIPLGLYANMDLLAQAGIDEVPQTWPEFIDALETLKAAGIPGFSVPNKGGWMGEQIALELAATHVPAGWVEDYDAGDASFTGTWDPVVDAFKELFAKDLVDPALSLGLDPNVDAMPEFQAGKWAFMVQGAWSLTNILENAQFEVTLNAFPGGPAGSEPKAFNFVGSGWGINAAAKNPDAARTYLDFLASPEIATIFLEAEAGFSTLKDVPSPSNEASKPIEDSFAAGNVTPSVAQMLNDPDAEFDLIKGVENIFLNPTAPASDTTSLLNSLVEPTQLK</sequence>